<dbReference type="EMBL" id="BMTL01000014">
    <property type="protein sequence ID" value="GGR93928.1"/>
    <property type="molecule type" value="Genomic_DNA"/>
</dbReference>
<dbReference type="Proteomes" id="UP000606194">
    <property type="component" value="Unassembled WGS sequence"/>
</dbReference>
<dbReference type="PROSITE" id="PS51257">
    <property type="entry name" value="PROKAR_LIPOPROTEIN"/>
    <property type="match status" value="1"/>
</dbReference>
<proteinExistence type="predicted"/>
<reference evidence="3" key="2">
    <citation type="submission" date="2020-09" db="EMBL/GenBank/DDBJ databases">
        <authorList>
            <person name="Sun Q."/>
            <person name="Ohkuma M."/>
        </authorList>
    </citation>
    <scope>NUCLEOTIDE SEQUENCE</scope>
    <source>
        <strain evidence="3">JCM 4386</strain>
    </source>
</reference>
<dbReference type="RefSeq" id="WP_190150300.1">
    <property type="nucleotide sequence ID" value="NZ_BMTL01000014.1"/>
</dbReference>
<feature type="compositionally biased region" description="Low complexity" evidence="1">
    <location>
        <begin position="28"/>
        <end position="43"/>
    </location>
</feature>
<evidence type="ECO:0008006" key="5">
    <source>
        <dbReference type="Google" id="ProtNLM"/>
    </source>
</evidence>
<name>A0A918FW52_9ACTN</name>
<evidence type="ECO:0000313" key="4">
    <source>
        <dbReference type="Proteomes" id="UP000606194"/>
    </source>
</evidence>
<dbReference type="AlphaFoldDB" id="A0A918FW52"/>
<organism evidence="3 4">
    <name type="scientific">Streptomyces humidus</name>
    <dbReference type="NCBI Taxonomy" id="52259"/>
    <lineage>
        <taxon>Bacteria</taxon>
        <taxon>Bacillati</taxon>
        <taxon>Actinomycetota</taxon>
        <taxon>Actinomycetes</taxon>
        <taxon>Kitasatosporales</taxon>
        <taxon>Streptomycetaceae</taxon>
        <taxon>Streptomyces</taxon>
    </lineage>
</organism>
<evidence type="ECO:0000256" key="1">
    <source>
        <dbReference type="SAM" id="MobiDB-lite"/>
    </source>
</evidence>
<sequence>MKTRTTLYATALAATMLLLASCSDSNDSAAPSATTSAPASTTAEEPVSTAEDCKELLEKNYAEDNVHDASDEAPCIGLNNDEYVAAVGDVLANHKDDILTSAANEAVYDTAWDSVDPDTQQLICDTMIEEGTEPVAGLLDITVEDPSVDTSEMAQYLFDSKC</sequence>
<accession>A0A918FW52</accession>
<feature type="region of interest" description="Disordered" evidence="1">
    <location>
        <begin position="28"/>
        <end position="48"/>
    </location>
</feature>
<evidence type="ECO:0000256" key="2">
    <source>
        <dbReference type="SAM" id="SignalP"/>
    </source>
</evidence>
<feature type="signal peptide" evidence="2">
    <location>
        <begin position="1"/>
        <end position="29"/>
    </location>
</feature>
<keyword evidence="4" id="KW-1185">Reference proteome</keyword>
<keyword evidence="2" id="KW-0732">Signal</keyword>
<reference evidence="3" key="1">
    <citation type="journal article" date="2014" name="Int. J. Syst. Evol. Microbiol.">
        <title>Complete genome sequence of Corynebacterium casei LMG S-19264T (=DSM 44701T), isolated from a smear-ripened cheese.</title>
        <authorList>
            <consortium name="US DOE Joint Genome Institute (JGI-PGF)"/>
            <person name="Walter F."/>
            <person name="Albersmeier A."/>
            <person name="Kalinowski J."/>
            <person name="Ruckert C."/>
        </authorList>
    </citation>
    <scope>NUCLEOTIDE SEQUENCE</scope>
    <source>
        <strain evidence="3">JCM 4386</strain>
    </source>
</reference>
<feature type="chain" id="PRO_5036904620" description="DUF732 domain-containing protein" evidence="2">
    <location>
        <begin position="30"/>
        <end position="162"/>
    </location>
</feature>
<protein>
    <recommendedName>
        <fullName evidence="5">DUF732 domain-containing protein</fullName>
    </recommendedName>
</protein>
<comment type="caution">
    <text evidence="3">The sequence shown here is derived from an EMBL/GenBank/DDBJ whole genome shotgun (WGS) entry which is preliminary data.</text>
</comment>
<gene>
    <name evidence="3" type="ORF">GCM10010269_36170</name>
</gene>
<evidence type="ECO:0000313" key="3">
    <source>
        <dbReference type="EMBL" id="GGR93928.1"/>
    </source>
</evidence>